<evidence type="ECO:0000313" key="3">
    <source>
        <dbReference type="Proteomes" id="UP000321944"/>
    </source>
</evidence>
<protein>
    <recommendedName>
        <fullName evidence="1">DUF4431 domain-containing protein</fullName>
    </recommendedName>
</protein>
<dbReference type="RefSeq" id="WP_147002702.1">
    <property type="nucleotide sequence ID" value="NZ_AP019841.1"/>
</dbReference>
<evidence type="ECO:0000259" key="1">
    <source>
        <dbReference type="Pfam" id="PF14485"/>
    </source>
</evidence>
<dbReference type="InterPro" id="IPR032710">
    <property type="entry name" value="NTF2-like_dom_sf"/>
</dbReference>
<dbReference type="EMBL" id="AP019841">
    <property type="protein sequence ID" value="BBM53813.1"/>
    <property type="molecule type" value="Genomic_DNA"/>
</dbReference>
<dbReference type="InterPro" id="IPR027826">
    <property type="entry name" value="DUF4431"/>
</dbReference>
<dbReference type="AlphaFoldDB" id="A0A510KUM7"/>
<sequence length="309" mass="35517">MKKIMFFIIFLLLLSCEKNGNVDNSENLANSKNISDNNENIKKTNNENIEKINKERSIEEEIKNMVVIWNAASNNADFGTLEKILGDKIDYYQSLISRDYYIADQKRFFQKNPVYSQRIVGNIIVTQLSDNKMLARFVKEVSTRKETKEYPSYLAFENINGSWKLVVESDTVSDANIARMKQRKNNTQEKVQEQQPAIITPNQSQYYYGSSVKLVGTITRRKYQNPDNSVANVFLLRLSTPITVIGNTEDSPTERNVQEIQLMGNETISLFDKDVVGKKVQITGELFHLHTGHHYTQVLILVSNINFLN</sequence>
<dbReference type="OrthoDB" id="82376at2"/>
<name>A0A510KUM7_9FUSO</name>
<dbReference type="Pfam" id="PF14485">
    <property type="entry name" value="DUF4431"/>
    <property type="match status" value="1"/>
</dbReference>
<proteinExistence type="predicted"/>
<organism evidence="2 3">
    <name type="scientific">Leptotrichia wadei</name>
    <dbReference type="NCBI Taxonomy" id="157687"/>
    <lineage>
        <taxon>Bacteria</taxon>
        <taxon>Fusobacteriati</taxon>
        <taxon>Fusobacteriota</taxon>
        <taxon>Fusobacteriia</taxon>
        <taxon>Fusobacteriales</taxon>
        <taxon>Leptotrichiaceae</taxon>
        <taxon>Leptotrichia</taxon>
    </lineage>
</organism>
<reference evidence="2 3" key="1">
    <citation type="submission" date="2019-07" db="EMBL/GenBank/DDBJ databases">
        <title>Complete Genome Sequence of Leptotrichia wadei Strain JMUB3936.</title>
        <authorList>
            <person name="Watanabe S."/>
            <person name="Cui L."/>
        </authorList>
    </citation>
    <scope>NUCLEOTIDE SEQUENCE [LARGE SCALE GENOMIC DNA]</scope>
    <source>
        <strain evidence="2 3">JMUB3936</strain>
    </source>
</reference>
<evidence type="ECO:0000313" key="2">
    <source>
        <dbReference type="EMBL" id="BBM53813.1"/>
    </source>
</evidence>
<feature type="domain" description="DUF4431" evidence="1">
    <location>
        <begin position="259"/>
        <end position="306"/>
    </location>
</feature>
<gene>
    <name evidence="2" type="ORF">JMUB3936_0076</name>
</gene>
<dbReference type="Proteomes" id="UP000321944">
    <property type="component" value="Chromosome"/>
</dbReference>
<dbReference type="SUPFAM" id="SSF54427">
    <property type="entry name" value="NTF2-like"/>
    <property type="match status" value="1"/>
</dbReference>
<dbReference type="PROSITE" id="PS51257">
    <property type="entry name" value="PROKAR_LIPOPROTEIN"/>
    <property type="match status" value="1"/>
</dbReference>
<accession>A0A510KUM7</accession>